<dbReference type="PANTHER" id="PTHR43883:SF1">
    <property type="entry name" value="GLUCONOKINASE"/>
    <property type="match status" value="1"/>
</dbReference>
<dbReference type="SUPFAM" id="SSF52540">
    <property type="entry name" value="P-loop containing nucleoside triphosphate hydrolases"/>
    <property type="match status" value="1"/>
</dbReference>
<dbReference type="Pfam" id="PF13671">
    <property type="entry name" value="AAA_33"/>
    <property type="match status" value="1"/>
</dbReference>
<dbReference type="PANTHER" id="PTHR43883">
    <property type="entry name" value="SLR0207 PROTEIN"/>
    <property type="match status" value="1"/>
</dbReference>
<keyword evidence="2" id="KW-1185">Reference proteome</keyword>
<dbReference type="InterPro" id="IPR052732">
    <property type="entry name" value="Cell-binding_unc_protein"/>
</dbReference>
<dbReference type="Proteomes" id="UP001549691">
    <property type="component" value="Unassembled WGS sequence"/>
</dbReference>
<dbReference type="Gene3D" id="3.40.50.300">
    <property type="entry name" value="P-loop containing nucleotide triphosphate hydrolases"/>
    <property type="match status" value="1"/>
</dbReference>
<organism evidence="1 2">
    <name type="scientific">Uliginosibacterium flavum</name>
    <dbReference type="NCBI Taxonomy" id="1396831"/>
    <lineage>
        <taxon>Bacteria</taxon>
        <taxon>Pseudomonadati</taxon>
        <taxon>Pseudomonadota</taxon>
        <taxon>Betaproteobacteria</taxon>
        <taxon>Rhodocyclales</taxon>
        <taxon>Zoogloeaceae</taxon>
        <taxon>Uliginosibacterium</taxon>
    </lineage>
</organism>
<evidence type="ECO:0000313" key="1">
    <source>
        <dbReference type="EMBL" id="MET7013442.1"/>
    </source>
</evidence>
<sequence length="529" mass="58515">MTIEASLAMQRKIVEALHDPRRYPHPVSNFTLIETHISFVLLTGEFAYKIKKAVDLGFVDYTTLAQRRFCCEEELRLNRRLASQLYLEVVALGGSPDNPHLAAEDWAIEYAVKMRQFEQTDLLDQVLARNSLLAGHIDKLAAMLGAFHRNAPACAADQSYGSAALIRSQLEALLPPFEPPTDARDRDYGALEVWCRKEYARLYEVFALRKSCGFVREGHGDLHLGNMVLLDREVLIFDCIEFNPALRWVDIASDIAFLSMDLAAHGRSDFAWRLLNAWLETTGDYAALELLRFYQAYRALVRTKVASLRLADPALSSDARHAAKASHAAYMNYACTLTNPGARAVIITHGLSGSGKSTLARSIAASLGALCLRSDVERKRLRRLPSMAHDGSNVGTGLYAESVTQATYDRLLALASTVLAADYPVVVDATFLRRPQRERFAELARTVGVPFMILDCHAPRGVLQQRIAARAERGGDASDADLAVLDWQISHAETLGQDEQAATVTIDTLMKDHGGSTAAVREHLRPNLP</sequence>
<dbReference type="SUPFAM" id="SSF56112">
    <property type="entry name" value="Protein kinase-like (PK-like)"/>
    <property type="match status" value="1"/>
</dbReference>
<evidence type="ECO:0000313" key="2">
    <source>
        <dbReference type="Proteomes" id="UP001549691"/>
    </source>
</evidence>
<dbReference type="InterPro" id="IPR027417">
    <property type="entry name" value="P-loop_NTPase"/>
</dbReference>
<accession>A0ABV2THQ8</accession>
<dbReference type="InterPro" id="IPR011009">
    <property type="entry name" value="Kinase-like_dom_sf"/>
</dbReference>
<comment type="caution">
    <text evidence="1">The sequence shown here is derived from an EMBL/GenBank/DDBJ whole genome shotgun (WGS) entry which is preliminary data.</text>
</comment>
<dbReference type="EMBL" id="JBEWZI010000003">
    <property type="protein sequence ID" value="MET7013442.1"/>
    <property type="molecule type" value="Genomic_DNA"/>
</dbReference>
<proteinExistence type="predicted"/>
<reference evidence="1 2" key="1">
    <citation type="submission" date="2024-07" db="EMBL/GenBank/DDBJ databases">
        <title>Uliginosibacterium flavum JJ3220;KACC:17644.</title>
        <authorList>
            <person name="Kim M.K."/>
        </authorList>
    </citation>
    <scope>NUCLEOTIDE SEQUENCE [LARGE SCALE GENOMIC DNA]</scope>
    <source>
        <strain evidence="1 2">KACC:17644</strain>
    </source>
</reference>
<gene>
    <name evidence="1" type="ORF">ABXR19_04520</name>
</gene>
<name>A0ABV2THQ8_9RHOO</name>
<dbReference type="RefSeq" id="WP_354599902.1">
    <property type="nucleotide sequence ID" value="NZ_JBEWZI010000003.1"/>
</dbReference>
<protein>
    <submittedName>
        <fullName evidence="1">AAA family ATPase</fullName>
    </submittedName>
</protein>